<keyword evidence="2 6" id="KW-0812">Transmembrane</keyword>
<comment type="subcellular location">
    <subcellularLocation>
        <location evidence="1">Membrane</location>
        <topology evidence="1">Multi-pass membrane protein</topology>
    </subcellularLocation>
</comment>
<feature type="transmembrane region" description="Helical" evidence="6">
    <location>
        <begin position="359"/>
        <end position="382"/>
    </location>
</feature>
<evidence type="ECO:0008006" key="11">
    <source>
        <dbReference type="Google" id="ProtNLM"/>
    </source>
</evidence>
<sequence length="444" mass="50688">MAVGGGGGVLPSVLLVTLLFSLVNLLPSCLAEIKHLTIKDDSRQFILFETFGFEVGGVVNITIIDAQLPDGDRTRMGFFLSTFADLLPLSESMEADKVDCLLDNDAIRVLFTLQDLPQASEEKTPLYPMPLYPVTTSDEYSLFFENCLRAPVTMEVTTSMYNKENGSPDYLPMGQTQLPLLYFTFFLVHVVLLGIWIYICWRQRLSVHRIHILMAVLIVLKALNLICEAEDKQFVKKTGTPHGWDVAYYIFNFLRAGMLFIVIILIGTGWSFLKPYLQDKEKKLLMIVIPLQIFANAAFIVYDESGPSQKDFFTLKQVFILLDIICCCAVLFPIVWSIKHLREASQTDGKAARNLSKLMLFRQYYIVVVSYIYFTRIVVFALETVTAYQYRWASKFAEEMAALAFYIYTGYKFRPVVHNPYFVLDDEEEEAAAQEALKDDEFDL</sequence>
<dbReference type="PANTHER" id="PTHR21229">
    <property type="entry name" value="LUNG SEVEN TRANSMEMBRANE RECEPTOR"/>
    <property type="match status" value="1"/>
</dbReference>
<keyword evidence="10" id="KW-1185">Reference proteome</keyword>
<dbReference type="Pfam" id="PF21904">
    <property type="entry name" value="CAND6-7_N"/>
    <property type="match status" value="1"/>
</dbReference>
<evidence type="ECO:0000313" key="10">
    <source>
        <dbReference type="Proteomes" id="UP001497512"/>
    </source>
</evidence>
<evidence type="ECO:0000256" key="1">
    <source>
        <dbReference type="ARBA" id="ARBA00004141"/>
    </source>
</evidence>
<feature type="domain" description="CAND6/7 N-terminal" evidence="8">
    <location>
        <begin position="34"/>
        <end position="162"/>
    </location>
</feature>
<feature type="transmembrane region" description="Helical" evidence="6">
    <location>
        <begin position="180"/>
        <end position="201"/>
    </location>
</feature>
<evidence type="ECO:0000313" key="9">
    <source>
        <dbReference type="EMBL" id="CAK9206807.1"/>
    </source>
</evidence>
<feature type="domain" description="GOST seven transmembrane" evidence="7">
    <location>
        <begin position="180"/>
        <end position="419"/>
    </location>
</feature>
<proteinExistence type="predicted"/>
<feature type="transmembrane region" description="Helical" evidence="6">
    <location>
        <begin position="284"/>
        <end position="302"/>
    </location>
</feature>
<evidence type="ECO:0000256" key="3">
    <source>
        <dbReference type="ARBA" id="ARBA00022729"/>
    </source>
</evidence>
<feature type="transmembrane region" description="Helical" evidence="6">
    <location>
        <begin position="246"/>
        <end position="272"/>
    </location>
</feature>
<keyword evidence="4 6" id="KW-1133">Transmembrane helix</keyword>
<dbReference type="Proteomes" id="UP001497512">
    <property type="component" value="Chromosome 15"/>
</dbReference>
<feature type="transmembrane region" description="Helical" evidence="6">
    <location>
        <begin position="318"/>
        <end position="338"/>
    </location>
</feature>
<gene>
    <name evidence="9" type="ORF">CSSPTR1EN2_LOCUS8533</name>
</gene>
<evidence type="ECO:0000259" key="7">
    <source>
        <dbReference type="Pfam" id="PF06814"/>
    </source>
</evidence>
<evidence type="ECO:0000259" key="8">
    <source>
        <dbReference type="Pfam" id="PF21904"/>
    </source>
</evidence>
<name>A0ABP0TX28_9BRYO</name>
<evidence type="ECO:0000256" key="6">
    <source>
        <dbReference type="SAM" id="Phobius"/>
    </source>
</evidence>
<feature type="transmembrane region" description="Helical" evidence="6">
    <location>
        <begin position="45"/>
        <end position="64"/>
    </location>
</feature>
<dbReference type="InterPro" id="IPR054103">
    <property type="entry name" value="CAND6-7_N"/>
</dbReference>
<feature type="transmembrane region" description="Helical" evidence="6">
    <location>
        <begin position="208"/>
        <end position="226"/>
    </location>
</feature>
<feature type="transmembrane region" description="Helical" evidence="6">
    <location>
        <begin position="12"/>
        <end position="33"/>
    </location>
</feature>
<dbReference type="InterPro" id="IPR053937">
    <property type="entry name" value="GOST_TM"/>
</dbReference>
<keyword evidence="5 6" id="KW-0472">Membrane</keyword>
<dbReference type="EMBL" id="OZ019907">
    <property type="protein sequence ID" value="CAK9206807.1"/>
    <property type="molecule type" value="Genomic_DNA"/>
</dbReference>
<evidence type="ECO:0000256" key="5">
    <source>
        <dbReference type="ARBA" id="ARBA00023136"/>
    </source>
</evidence>
<reference evidence="9" key="1">
    <citation type="submission" date="2024-02" db="EMBL/GenBank/DDBJ databases">
        <authorList>
            <consortium name="ELIXIR-Norway"/>
            <consortium name="Elixir Norway"/>
        </authorList>
    </citation>
    <scope>NUCLEOTIDE SEQUENCE</scope>
</reference>
<evidence type="ECO:0000256" key="2">
    <source>
        <dbReference type="ARBA" id="ARBA00022692"/>
    </source>
</evidence>
<evidence type="ECO:0000256" key="4">
    <source>
        <dbReference type="ARBA" id="ARBA00022989"/>
    </source>
</evidence>
<protein>
    <recommendedName>
        <fullName evidence="11">Protein GPR107</fullName>
    </recommendedName>
</protein>
<accession>A0ABP0TX28</accession>
<organism evidence="9 10">
    <name type="scientific">Sphagnum troendelagicum</name>
    <dbReference type="NCBI Taxonomy" id="128251"/>
    <lineage>
        <taxon>Eukaryota</taxon>
        <taxon>Viridiplantae</taxon>
        <taxon>Streptophyta</taxon>
        <taxon>Embryophyta</taxon>
        <taxon>Bryophyta</taxon>
        <taxon>Sphagnophytina</taxon>
        <taxon>Sphagnopsida</taxon>
        <taxon>Sphagnales</taxon>
        <taxon>Sphagnaceae</taxon>
        <taxon>Sphagnum</taxon>
    </lineage>
</organism>
<dbReference type="PANTHER" id="PTHR21229:SF2">
    <property type="entry name" value="RE59932P"/>
    <property type="match status" value="1"/>
</dbReference>
<dbReference type="InterPro" id="IPR009637">
    <property type="entry name" value="GPR107/GPR108-like"/>
</dbReference>
<keyword evidence="3" id="KW-0732">Signal</keyword>
<dbReference type="Pfam" id="PF06814">
    <property type="entry name" value="GOST_TM"/>
    <property type="match status" value="1"/>
</dbReference>